<feature type="non-terminal residue" evidence="2">
    <location>
        <position position="1"/>
    </location>
</feature>
<dbReference type="SUPFAM" id="SSF141255">
    <property type="entry name" value="YccV-like"/>
    <property type="match status" value="1"/>
</dbReference>
<dbReference type="InterPro" id="IPR036623">
    <property type="entry name" value="Hemimethylated_DNA-bd_sf"/>
</dbReference>
<dbReference type="Pfam" id="PF08755">
    <property type="entry name" value="YccV-like"/>
    <property type="match status" value="1"/>
</dbReference>
<accession>A0A383BET5</accession>
<dbReference type="InterPro" id="IPR011722">
    <property type="entry name" value="Hemimethylated_DNA-bd_dom"/>
</dbReference>
<evidence type="ECO:0000313" key="2">
    <source>
        <dbReference type="EMBL" id="SVE18333.1"/>
    </source>
</evidence>
<sequence>GVIVAVDSCFKGDDKWYEMMARSRPPKDKPWYHVQKIDGTRTYVAERNLENDPTKNN</sequence>
<protein>
    <recommendedName>
        <fullName evidence="1">Hemimethylated DNA-binding domain-containing protein</fullName>
    </recommendedName>
</protein>
<gene>
    <name evidence="2" type="ORF">METZ01_LOCUS471187</name>
</gene>
<dbReference type="Gene3D" id="2.30.30.390">
    <property type="entry name" value="Hemimethylated DNA-binding domain"/>
    <property type="match status" value="1"/>
</dbReference>
<name>A0A383BET5_9ZZZZ</name>
<proteinExistence type="predicted"/>
<dbReference type="AlphaFoldDB" id="A0A383BET5"/>
<organism evidence="2">
    <name type="scientific">marine metagenome</name>
    <dbReference type="NCBI Taxonomy" id="408172"/>
    <lineage>
        <taxon>unclassified sequences</taxon>
        <taxon>metagenomes</taxon>
        <taxon>ecological metagenomes</taxon>
    </lineage>
</organism>
<feature type="domain" description="Hemimethylated DNA-binding" evidence="1">
    <location>
        <begin position="1"/>
        <end position="55"/>
    </location>
</feature>
<evidence type="ECO:0000259" key="1">
    <source>
        <dbReference type="Pfam" id="PF08755"/>
    </source>
</evidence>
<dbReference type="EMBL" id="UINC01199755">
    <property type="protein sequence ID" value="SVE18333.1"/>
    <property type="molecule type" value="Genomic_DNA"/>
</dbReference>
<reference evidence="2" key="1">
    <citation type="submission" date="2018-05" db="EMBL/GenBank/DDBJ databases">
        <authorList>
            <person name="Lanie J.A."/>
            <person name="Ng W.-L."/>
            <person name="Kazmierczak K.M."/>
            <person name="Andrzejewski T.M."/>
            <person name="Davidsen T.M."/>
            <person name="Wayne K.J."/>
            <person name="Tettelin H."/>
            <person name="Glass J.I."/>
            <person name="Rusch D."/>
            <person name="Podicherti R."/>
            <person name="Tsui H.-C.T."/>
            <person name="Winkler M.E."/>
        </authorList>
    </citation>
    <scope>NUCLEOTIDE SEQUENCE</scope>
</reference>
<dbReference type="GO" id="GO:0003677">
    <property type="term" value="F:DNA binding"/>
    <property type="evidence" value="ECO:0007669"/>
    <property type="project" value="InterPro"/>
</dbReference>